<dbReference type="AlphaFoldDB" id="A0A9Q0J4T4"/>
<reference evidence="2" key="2">
    <citation type="journal article" date="2023" name="Plants (Basel)">
        <title>Annotation of the Turnera subulata (Passifloraceae) Draft Genome Reveals the S-Locus Evolved after the Divergence of Turneroideae from Passifloroideae in a Stepwise Manner.</title>
        <authorList>
            <person name="Henning P.M."/>
            <person name="Roalson E.H."/>
            <person name="Mir W."/>
            <person name="McCubbin A.G."/>
            <person name="Shore J.S."/>
        </authorList>
    </citation>
    <scope>NUCLEOTIDE SEQUENCE</scope>
    <source>
        <strain evidence="2">F60SS</strain>
    </source>
</reference>
<accession>A0A9Q0J4T4</accession>
<protein>
    <submittedName>
        <fullName evidence="2">Uncharacterized protein</fullName>
    </submittedName>
</protein>
<proteinExistence type="predicted"/>
<reference evidence="2" key="1">
    <citation type="submission" date="2022-02" db="EMBL/GenBank/DDBJ databases">
        <authorList>
            <person name="Henning P.M."/>
            <person name="McCubbin A.G."/>
            <person name="Shore J.S."/>
        </authorList>
    </citation>
    <scope>NUCLEOTIDE SEQUENCE</scope>
    <source>
        <strain evidence="2">F60SS</strain>
        <tissue evidence="2">Leaves</tissue>
    </source>
</reference>
<name>A0A9Q0J4T4_9ROSI</name>
<keyword evidence="3" id="KW-1185">Reference proteome</keyword>
<feature type="region of interest" description="Disordered" evidence="1">
    <location>
        <begin position="116"/>
        <end position="135"/>
    </location>
</feature>
<sequence length="159" mass="17660">MMEQKVRDTGSLDLYDLEFLTATKMNMAILANPSTIQVLESRCMIYLDNSPVGEVIVDQLQVVKFVKANKVKATQSSAVRQSEGVEERADVTQVLNHGIRHIGVVYREHLKRGPADGRFIKSPETTSPKAKRSAGKAVGGEDFWNRIKIGVIERFTIGS</sequence>
<gene>
    <name evidence="2" type="ORF">Tsubulata_032063</name>
</gene>
<organism evidence="2 3">
    <name type="scientific">Turnera subulata</name>
    <dbReference type="NCBI Taxonomy" id="218843"/>
    <lineage>
        <taxon>Eukaryota</taxon>
        <taxon>Viridiplantae</taxon>
        <taxon>Streptophyta</taxon>
        <taxon>Embryophyta</taxon>
        <taxon>Tracheophyta</taxon>
        <taxon>Spermatophyta</taxon>
        <taxon>Magnoliopsida</taxon>
        <taxon>eudicotyledons</taxon>
        <taxon>Gunneridae</taxon>
        <taxon>Pentapetalae</taxon>
        <taxon>rosids</taxon>
        <taxon>fabids</taxon>
        <taxon>Malpighiales</taxon>
        <taxon>Passifloraceae</taxon>
        <taxon>Turnera</taxon>
    </lineage>
</organism>
<comment type="caution">
    <text evidence="2">The sequence shown here is derived from an EMBL/GenBank/DDBJ whole genome shotgun (WGS) entry which is preliminary data.</text>
</comment>
<dbReference type="EMBL" id="JAKUCV010005848">
    <property type="protein sequence ID" value="KAJ4829621.1"/>
    <property type="molecule type" value="Genomic_DNA"/>
</dbReference>
<evidence type="ECO:0000313" key="3">
    <source>
        <dbReference type="Proteomes" id="UP001141552"/>
    </source>
</evidence>
<dbReference type="Proteomes" id="UP001141552">
    <property type="component" value="Unassembled WGS sequence"/>
</dbReference>
<evidence type="ECO:0000256" key="1">
    <source>
        <dbReference type="SAM" id="MobiDB-lite"/>
    </source>
</evidence>
<evidence type="ECO:0000313" key="2">
    <source>
        <dbReference type="EMBL" id="KAJ4829621.1"/>
    </source>
</evidence>